<comment type="subcellular location">
    <subcellularLocation>
        <location evidence="1">Cell outer membrane</location>
        <topology evidence="1">Multi-pass membrane protein</topology>
    </subcellularLocation>
</comment>
<sequence>MSGTRLNSELADLAASITVINKQQIIDTASIDINDLFVNEANTEGTRQFNATATDRNGNVVDAGLDPQTANRVRGLSAANMAVNGFSSKVPVDTYNVDSVEISRGPNSSIFGLGSASGSVNIVPSYANPSRNSGNVTARIDSYGGTRVSFDINNAVIKRRLAFRVLGLHEERGFERKPSVDRTKRITFAVAARPFRWTDIKASYEKYDNFNRRPNTVTPQDFITAWKAAGAPTWDPTTYTAHVGGTSIRIQTNQEANLPLGLIGSTAGQYTRPSLYVDNGTTELFMVNRSDNGTSGAPNPFAYNSQARIMQVGSTLPPLYTDIGISDQALYDWTSQNLLQPNSASRKAEVLRLTLEQYLINNDKQILAFQFGLYDEKISGTSRNFVGSGQGTPLKLLVDVNEKLLSGEPNPYYLRPYFGGTDIRVGWPDNDTNDYRLTLAYQLDLTKSKGIIKWLGKHRLSGYGEWIKTEGGTPAAREYVLWTAPGATQPTLGAVPGWRYYVGDEPGDYIVHAPNAPLSFVGAQNLTYYNKATRQWQTDPSEIRDLYYAGTRTRQKIETRGFVWQAFLLNDRVLPLWGVRRDTSSSVASDTALNAGKIDYDISPLWNFSADWEEATGTTMTKGIVIKPFRFLSLYYNEADSFTPAIAAINILGDPIPGPSGKGKDYGVRFSLFKGRVVLGVNFYKTFDENVRKSDLNVIGNRAQLLDFGVTGASFNSNLRGSATRWTQEAHPTWTDEQVAVSVSEQIQLTDGFMEKMRNASGTSGRVSDINESSSKGVEIEGNINISRHWTIKFSGAEIKAINSKIGPAAQQYIDMRMPIWTTIKDPNTGYYWWTASTNPTTPPSGDANIPINYYTSQVGAPYKLAIATLGKSRPQIRKYRLNMLTNYRLSGITSHKYLRNISVGGSFRWEGRGAIGYLAGPPDDDGFVRTLDPNKPVYDKDHFRADLSLSYTTRMLRGKVRARFQLNVRDVFEDGRLQPIAVNPDGQYSMFSIIDPRQFILTASFDF</sequence>
<keyword evidence="6" id="KW-0408">Iron</keyword>
<keyword evidence="7" id="KW-0406">Ion transport</keyword>
<dbReference type="InterPro" id="IPR039426">
    <property type="entry name" value="TonB-dep_rcpt-like"/>
</dbReference>
<dbReference type="PANTHER" id="PTHR32552:SF81">
    <property type="entry name" value="TONB-DEPENDENT OUTER MEMBRANE RECEPTOR"/>
    <property type="match status" value="1"/>
</dbReference>
<protein>
    <recommendedName>
        <fullName evidence="11">TonB-dependent receptor plug domain-containing protein</fullName>
    </recommendedName>
</protein>
<comment type="caution">
    <text evidence="12">The sequence shown here is derived from an EMBL/GenBank/DDBJ whole genome shotgun (WGS) entry which is preliminary data.</text>
</comment>
<keyword evidence="5" id="KW-0812">Transmembrane</keyword>
<dbReference type="InterPro" id="IPR012910">
    <property type="entry name" value="Plug_dom"/>
</dbReference>
<evidence type="ECO:0000256" key="5">
    <source>
        <dbReference type="ARBA" id="ARBA00022692"/>
    </source>
</evidence>
<proteinExistence type="predicted"/>
<gene>
    <name evidence="12" type="ORF">AW736_22730</name>
</gene>
<keyword evidence="2" id="KW-0813">Transport</keyword>
<reference evidence="12 13" key="1">
    <citation type="submission" date="2016-01" db="EMBL/GenBank/DDBJ databases">
        <title>High potential of lignocellulose degradation of a new Verrucomicrobia species.</title>
        <authorList>
            <person name="Wang Y."/>
            <person name="Shi Y."/>
            <person name="Qiu Z."/>
            <person name="Liu S."/>
            <person name="Yang H."/>
        </authorList>
    </citation>
    <scope>NUCLEOTIDE SEQUENCE [LARGE SCALE GENOMIC DNA]</scope>
    <source>
        <strain evidence="12 13">TSB47</strain>
    </source>
</reference>
<evidence type="ECO:0000256" key="1">
    <source>
        <dbReference type="ARBA" id="ARBA00004571"/>
    </source>
</evidence>
<dbReference type="GO" id="GO:0006826">
    <property type="term" value="P:iron ion transport"/>
    <property type="evidence" value="ECO:0007669"/>
    <property type="project" value="UniProtKB-KW"/>
</dbReference>
<keyword evidence="8" id="KW-0798">TonB box</keyword>
<keyword evidence="10" id="KW-0998">Cell outer membrane</keyword>
<dbReference type="Proteomes" id="UP000078486">
    <property type="component" value="Unassembled WGS sequence"/>
</dbReference>
<dbReference type="Gene3D" id="2.40.170.20">
    <property type="entry name" value="TonB-dependent receptor, beta-barrel domain"/>
    <property type="match status" value="1"/>
</dbReference>
<evidence type="ECO:0000256" key="9">
    <source>
        <dbReference type="ARBA" id="ARBA00023136"/>
    </source>
</evidence>
<dbReference type="Gene3D" id="2.170.130.10">
    <property type="entry name" value="TonB-dependent receptor, plug domain"/>
    <property type="match status" value="1"/>
</dbReference>
<name>A0A178ID20_9BACT</name>
<evidence type="ECO:0000256" key="2">
    <source>
        <dbReference type="ARBA" id="ARBA00022448"/>
    </source>
</evidence>
<dbReference type="SUPFAM" id="SSF56935">
    <property type="entry name" value="Porins"/>
    <property type="match status" value="1"/>
</dbReference>
<evidence type="ECO:0000259" key="11">
    <source>
        <dbReference type="Pfam" id="PF07715"/>
    </source>
</evidence>
<dbReference type="PANTHER" id="PTHR32552">
    <property type="entry name" value="FERRICHROME IRON RECEPTOR-RELATED"/>
    <property type="match status" value="1"/>
</dbReference>
<keyword evidence="9" id="KW-0472">Membrane</keyword>
<keyword evidence="3" id="KW-1134">Transmembrane beta strand</keyword>
<keyword evidence="13" id="KW-1185">Reference proteome</keyword>
<evidence type="ECO:0000256" key="3">
    <source>
        <dbReference type="ARBA" id="ARBA00022452"/>
    </source>
</evidence>
<evidence type="ECO:0000256" key="4">
    <source>
        <dbReference type="ARBA" id="ARBA00022496"/>
    </source>
</evidence>
<dbReference type="Pfam" id="PF07715">
    <property type="entry name" value="Plug"/>
    <property type="match status" value="1"/>
</dbReference>
<evidence type="ECO:0000256" key="7">
    <source>
        <dbReference type="ARBA" id="ARBA00023065"/>
    </source>
</evidence>
<dbReference type="AlphaFoldDB" id="A0A178ID20"/>
<organism evidence="12 13">
    <name type="scientific">Termitidicoccus mucosus</name>
    <dbReference type="NCBI Taxonomy" id="1184151"/>
    <lineage>
        <taxon>Bacteria</taxon>
        <taxon>Pseudomonadati</taxon>
        <taxon>Verrucomicrobiota</taxon>
        <taxon>Opitutia</taxon>
        <taxon>Opitutales</taxon>
        <taxon>Opitutaceae</taxon>
        <taxon>Termitidicoccus</taxon>
    </lineage>
</organism>
<dbReference type="InterPro" id="IPR037066">
    <property type="entry name" value="Plug_dom_sf"/>
</dbReference>
<evidence type="ECO:0000256" key="6">
    <source>
        <dbReference type="ARBA" id="ARBA00023004"/>
    </source>
</evidence>
<feature type="domain" description="TonB-dependent receptor plug" evidence="11">
    <location>
        <begin position="11"/>
        <end position="118"/>
    </location>
</feature>
<dbReference type="GO" id="GO:0009279">
    <property type="term" value="C:cell outer membrane"/>
    <property type="evidence" value="ECO:0007669"/>
    <property type="project" value="UniProtKB-SubCell"/>
</dbReference>
<evidence type="ECO:0000256" key="10">
    <source>
        <dbReference type="ARBA" id="ARBA00023237"/>
    </source>
</evidence>
<dbReference type="InterPro" id="IPR036942">
    <property type="entry name" value="Beta-barrel_TonB_sf"/>
</dbReference>
<keyword evidence="4" id="KW-0410">Iron transport</keyword>
<evidence type="ECO:0000313" key="12">
    <source>
        <dbReference type="EMBL" id="OAM87511.1"/>
    </source>
</evidence>
<dbReference type="STRING" id="1184151.AW736_22730"/>
<accession>A0A178ID20</accession>
<dbReference type="EMBL" id="LRRQ01000170">
    <property type="protein sequence ID" value="OAM87511.1"/>
    <property type="molecule type" value="Genomic_DNA"/>
</dbReference>
<evidence type="ECO:0000256" key="8">
    <source>
        <dbReference type="ARBA" id="ARBA00023077"/>
    </source>
</evidence>
<evidence type="ECO:0000313" key="13">
    <source>
        <dbReference type="Proteomes" id="UP000078486"/>
    </source>
</evidence>